<comment type="similarity">
    <text evidence="2">Belongs to the chromate ion transporter (CHR) (TC 2.A.51) family.</text>
</comment>
<name>A0A1Q8QDW6_9FIRM</name>
<dbReference type="Proteomes" id="UP000186102">
    <property type="component" value="Unassembled WGS sequence"/>
</dbReference>
<dbReference type="PANTHER" id="PTHR43663">
    <property type="entry name" value="CHROMATE TRANSPORT PROTEIN-RELATED"/>
    <property type="match status" value="1"/>
</dbReference>
<gene>
    <name evidence="8" type="ORF">DSOL_5304</name>
</gene>
<evidence type="ECO:0000256" key="2">
    <source>
        <dbReference type="ARBA" id="ARBA00005262"/>
    </source>
</evidence>
<comment type="subcellular location">
    <subcellularLocation>
        <location evidence="1">Cell membrane</location>
        <topology evidence="1">Multi-pass membrane protein</topology>
    </subcellularLocation>
</comment>
<keyword evidence="6 7" id="KW-0472">Membrane</keyword>
<dbReference type="EMBL" id="MLBF01000113">
    <property type="protein sequence ID" value="OLN25485.1"/>
    <property type="molecule type" value="Genomic_DNA"/>
</dbReference>
<dbReference type="InterPro" id="IPR052518">
    <property type="entry name" value="CHR_Transporter"/>
</dbReference>
<evidence type="ECO:0000256" key="6">
    <source>
        <dbReference type="ARBA" id="ARBA00023136"/>
    </source>
</evidence>
<dbReference type="STRING" id="1888891.DSOL_5304"/>
<keyword evidence="4 7" id="KW-0812">Transmembrane</keyword>
<feature type="transmembrane region" description="Helical" evidence="7">
    <location>
        <begin position="73"/>
        <end position="99"/>
    </location>
</feature>
<evidence type="ECO:0000256" key="4">
    <source>
        <dbReference type="ARBA" id="ARBA00022692"/>
    </source>
</evidence>
<feature type="transmembrane region" description="Helical" evidence="7">
    <location>
        <begin position="6"/>
        <end position="26"/>
    </location>
</feature>
<accession>A0A1Q8QDW6</accession>
<sequence length="179" mass="19200">MNLYWDMLITFFKLGLVSFGGGYAMIPLIQTEMANHHWLKIGKFTDMIAISAMAPGPIASNTATIVGDKLAGFLGAADACIGVTLPSLLLILIVGKLFFKFQEHRTVKAAFYGLRPTIIGVIAFAAIKFAISNGIIGGSNFIDVKSSILLVAAFILLIKTKLHPAYLILLSGLIGIVLF</sequence>
<evidence type="ECO:0000256" key="7">
    <source>
        <dbReference type="SAM" id="Phobius"/>
    </source>
</evidence>
<dbReference type="GO" id="GO:0015109">
    <property type="term" value="F:chromate transmembrane transporter activity"/>
    <property type="evidence" value="ECO:0007669"/>
    <property type="project" value="InterPro"/>
</dbReference>
<feature type="transmembrane region" description="Helical" evidence="7">
    <location>
        <begin position="148"/>
        <end position="178"/>
    </location>
</feature>
<dbReference type="PANTHER" id="PTHR43663:SF1">
    <property type="entry name" value="CHROMATE TRANSPORTER"/>
    <property type="match status" value="1"/>
</dbReference>
<dbReference type="AlphaFoldDB" id="A0A1Q8QDW6"/>
<evidence type="ECO:0000313" key="9">
    <source>
        <dbReference type="Proteomes" id="UP000186102"/>
    </source>
</evidence>
<keyword evidence="3" id="KW-1003">Cell membrane</keyword>
<proteinExistence type="inferred from homology"/>
<protein>
    <submittedName>
        <fullName evidence="8">Chromate transport protein</fullName>
    </submittedName>
</protein>
<reference evidence="8 9" key="1">
    <citation type="submission" date="2016-09" db="EMBL/GenBank/DDBJ databases">
        <title>Complete genome of Desulfosporosinus sp. OL.</title>
        <authorList>
            <person name="Mardanov A."/>
            <person name="Beletsky A."/>
            <person name="Panova A."/>
            <person name="Karnachuk O."/>
            <person name="Ravin N."/>
        </authorList>
    </citation>
    <scope>NUCLEOTIDE SEQUENCE [LARGE SCALE GENOMIC DNA]</scope>
    <source>
        <strain evidence="8 9">OL</strain>
    </source>
</reference>
<evidence type="ECO:0000256" key="5">
    <source>
        <dbReference type="ARBA" id="ARBA00022989"/>
    </source>
</evidence>
<evidence type="ECO:0000256" key="3">
    <source>
        <dbReference type="ARBA" id="ARBA00022475"/>
    </source>
</evidence>
<evidence type="ECO:0000256" key="1">
    <source>
        <dbReference type="ARBA" id="ARBA00004651"/>
    </source>
</evidence>
<organism evidence="8 9">
    <name type="scientific">Desulfosporosinus metallidurans</name>
    <dbReference type="NCBI Taxonomy" id="1888891"/>
    <lineage>
        <taxon>Bacteria</taxon>
        <taxon>Bacillati</taxon>
        <taxon>Bacillota</taxon>
        <taxon>Clostridia</taxon>
        <taxon>Eubacteriales</taxon>
        <taxon>Desulfitobacteriaceae</taxon>
        <taxon>Desulfosporosinus</taxon>
    </lineage>
</organism>
<dbReference type="OrthoDB" id="9788907at2"/>
<evidence type="ECO:0000313" key="8">
    <source>
        <dbReference type="EMBL" id="OLN25485.1"/>
    </source>
</evidence>
<comment type="caution">
    <text evidence="8">The sequence shown here is derived from an EMBL/GenBank/DDBJ whole genome shotgun (WGS) entry which is preliminary data.</text>
</comment>
<keyword evidence="9" id="KW-1185">Reference proteome</keyword>
<dbReference type="GO" id="GO:0005886">
    <property type="term" value="C:plasma membrane"/>
    <property type="evidence" value="ECO:0007669"/>
    <property type="project" value="UniProtKB-SubCell"/>
</dbReference>
<dbReference type="InterPro" id="IPR003370">
    <property type="entry name" value="Chromate_transpt"/>
</dbReference>
<dbReference type="RefSeq" id="WP_075367518.1">
    <property type="nucleotide sequence ID" value="NZ_MLBF01000113.1"/>
</dbReference>
<keyword evidence="5 7" id="KW-1133">Transmembrane helix</keyword>
<dbReference type="Pfam" id="PF02417">
    <property type="entry name" value="Chromate_transp"/>
    <property type="match status" value="1"/>
</dbReference>
<feature type="transmembrane region" description="Helical" evidence="7">
    <location>
        <begin position="111"/>
        <end position="136"/>
    </location>
</feature>